<evidence type="ECO:0000313" key="2">
    <source>
        <dbReference type="Proteomes" id="UP001057402"/>
    </source>
</evidence>
<gene>
    <name evidence="1" type="ORF">MLD38_022641</name>
</gene>
<sequence length="92" mass="10000">MASFLRLSPLATAWQPRSGSSRASNPSPGVLSLVTAYLSSPSCSQARRWQTFDTHSLRSDDGVPISRRLRFNASHGAVDCQTFPKALLPKPT</sequence>
<evidence type="ECO:0000313" key="1">
    <source>
        <dbReference type="EMBL" id="KAI4366818.1"/>
    </source>
</evidence>
<comment type="caution">
    <text evidence="1">The sequence shown here is derived from an EMBL/GenBank/DDBJ whole genome shotgun (WGS) entry which is preliminary data.</text>
</comment>
<name>A0ACB9QT26_9MYRT</name>
<organism evidence="1 2">
    <name type="scientific">Melastoma candidum</name>
    <dbReference type="NCBI Taxonomy" id="119954"/>
    <lineage>
        <taxon>Eukaryota</taxon>
        <taxon>Viridiplantae</taxon>
        <taxon>Streptophyta</taxon>
        <taxon>Embryophyta</taxon>
        <taxon>Tracheophyta</taxon>
        <taxon>Spermatophyta</taxon>
        <taxon>Magnoliopsida</taxon>
        <taxon>eudicotyledons</taxon>
        <taxon>Gunneridae</taxon>
        <taxon>Pentapetalae</taxon>
        <taxon>rosids</taxon>
        <taxon>malvids</taxon>
        <taxon>Myrtales</taxon>
        <taxon>Melastomataceae</taxon>
        <taxon>Melastomatoideae</taxon>
        <taxon>Melastomateae</taxon>
        <taxon>Melastoma</taxon>
    </lineage>
</organism>
<reference evidence="2" key="1">
    <citation type="journal article" date="2023" name="Front. Plant Sci.">
        <title>Chromosomal-level genome assembly of Melastoma candidum provides insights into trichome evolution.</title>
        <authorList>
            <person name="Zhong Y."/>
            <person name="Wu W."/>
            <person name="Sun C."/>
            <person name="Zou P."/>
            <person name="Liu Y."/>
            <person name="Dai S."/>
            <person name="Zhou R."/>
        </authorList>
    </citation>
    <scope>NUCLEOTIDE SEQUENCE [LARGE SCALE GENOMIC DNA]</scope>
</reference>
<protein>
    <submittedName>
        <fullName evidence="1">Uncharacterized protein</fullName>
    </submittedName>
</protein>
<accession>A0ACB9QT26</accession>
<proteinExistence type="predicted"/>
<dbReference type="EMBL" id="CM042885">
    <property type="protein sequence ID" value="KAI4366818.1"/>
    <property type="molecule type" value="Genomic_DNA"/>
</dbReference>
<keyword evidence="2" id="KW-1185">Reference proteome</keyword>
<dbReference type="Proteomes" id="UP001057402">
    <property type="component" value="Chromosome 6"/>
</dbReference>